<dbReference type="Proteomes" id="UP001626550">
    <property type="component" value="Unassembled WGS sequence"/>
</dbReference>
<evidence type="ECO:0000256" key="1">
    <source>
        <dbReference type="SAM" id="MobiDB-lite"/>
    </source>
</evidence>
<organism evidence="2 3">
    <name type="scientific">Cichlidogyrus casuarinus</name>
    <dbReference type="NCBI Taxonomy" id="1844966"/>
    <lineage>
        <taxon>Eukaryota</taxon>
        <taxon>Metazoa</taxon>
        <taxon>Spiralia</taxon>
        <taxon>Lophotrochozoa</taxon>
        <taxon>Platyhelminthes</taxon>
        <taxon>Monogenea</taxon>
        <taxon>Monopisthocotylea</taxon>
        <taxon>Dactylogyridea</taxon>
        <taxon>Ancyrocephalidae</taxon>
        <taxon>Cichlidogyrus</taxon>
    </lineage>
</organism>
<gene>
    <name evidence="2" type="ORF">Ciccas_013726</name>
</gene>
<dbReference type="EMBL" id="JBJKFK010006573">
    <property type="protein sequence ID" value="KAL3307755.1"/>
    <property type="molecule type" value="Genomic_DNA"/>
</dbReference>
<proteinExistence type="predicted"/>
<feature type="region of interest" description="Disordered" evidence="1">
    <location>
        <begin position="345"/>
        <end position="372"/>
    </location>
</feature>
<keyword evidence="3" id="KW-1185">Reference proteome</keyword>
<dbReference type="AlphaFoldDB" id="A0ABD2PJX9"/>
<comment type="caution">
    <text evidence="2">The sequence shown here is derived from an EMBL/GenBank/DDBJ whole genome shotgun (WGS) entry which is preliminary data.</text>
</comment>
<evidence type="ECO:0000313" key="3">
    <source>
        <dbReference type="Proteomes" id="UP001626550"/>
    </source>
</evidence>
<sequence length="372" mass="42354">MLPCRAPYHSGIYDVPGAFGKATAQRINYERQPAGTRDQFYFNTLSSHTCKVTTHRQPRFHPVPPPSADSPKYCHVIKQFHSPGVARHCTRQQGEGLYECPENFFHLSKSSPASPYALSREQHLQRIPQRHSRQIKRSVREVKQQQAPTKCAPPAVAAAVPVSSARPRSFTRNTLANNILTNPWNRALPRSVVDLSVLRDSDFSHDNRMQQRRHLSDFLLQQNRERHSPQYDNLVGQRMMPDYSQLKRKPSPQPARHEVFIAINQPPRNGFGPMSPITTTLSELIYSDSVEIPVSVTSRAAGTHESRKRVKERHEQNSYNVGLVPNLKPLLDQSLSRERQTLEPDGTMNLHEIPPPMLPNEDRLFIGKSQPI</sequence>
<name>A0ABD2PJX9_9PLAT</name>
<accession>A0ABD2PJX9</accession>
<reference evidence="2 3" key="1">
    <citation type="submission" date="2024-11" db="EMBL/GenBank/DDBJ databases">
        <title>Adaptive evolution of stress response genes in parasites aligns with host niche diversity.</title>
        <authorList>
            <person name="Hahn C."/>
            <person name="Resl P."/>
        </authorList>
    </citation>
    <scope>NUCLEOTIDE SEQUENCE [LARGE SCALE GENOMIC DNA]</scope>
    <source>
        <strain evidence="2">EGGRZ-B1_66</strain>
        <tissue evidence="2">Body</tissue>
    </source>
</reference>
<evidence type="ECO:0000313" key="2">
    <source>
        <dbReference type="EMBL" id="KAL3307755.1"/>
    </source>
</evidence>
<protein>
    <submittedName>
        <fullName evidence="2">Uncharacterized protein</fullName>
    </submittedName>
</protein>